<dbReference type="AlphaFoldDB" id="A0A8D9DST3"/>
<evidence type="ECO:0000313" key="1">
    <source>
        <dbReference type="EMBL" id="CAG6728623.1"/>
    </source>
</evidence>
<protein>
    <submittedName>
        <fullName evidence="1">Uncharacterized protein</fullName>
    </submittedName>
</protein>
<name>A0A8D9DST3_9HEMI</name>
<reference evidence="1" key="1">
    <citation type="submission" date="2021-05" db="EMBL/GenBank/DDBJ databases">
        <authorList>
            <person name="Alioto T."/>
            <person name="Alioto T."/>
            <person name="Gomez Garrido J."/>
        </authorList>
    </citation>
    <scope>NUCLEOTIDE SEQUENCE</scope>
</reference>
<dbReference type="EMBL" id="HBUF01376686">
    <property type="protein sequence ID" value="CAG6728623.1"/>
    <property type="molecule type" value="Transcribed_RNA"/>
</dbReference>
<organism evidence="1">
    <name type="scientific">Cacopsylla melanoneura</name>
    <dbReference type="NCBI Taxonomy" id="428564"/>
    <lineage>
        <taxon>Eukaryota</taxon>
        <taxon>Metazoa</taxon>
        <taxon>Ecdysozoa</taxon>
        <taxon>Arthropoda</taxon>
        <taxon>Hexapoda</taxon>
        <taxon>Insecta</taxon>
        <taxon>Pterygota</taxon>
        <taxon>Neoptera</taxon>
        <taxon>Paraneoptera</taxon>
        <taxon>Hemiptera</taxon>
        <taxon>Sternorrhyncha</taxon>
        <taxon>Psylloidea</taxon>
        <taxon>Psyllidae</taxon>
        <taxon>Psyllinae</taxon>
        <taxon>Cacopsylla</taxon>
    </lineage>
</organism>
<sequence>MDFRSVKTCCQLKCYDIIDCGRQKSFFLGFFELQSKNDKDNFLENSYPHTSKSFFSQMQLEATVVQFCSFIANALKVKIIYGTSFQCGVTLIMYVTGILVCMGNS</sequence>
<proteinExistence type="predicted"/>
<accession>A0A8D9DST3</accession>